<dbReference type="Pfam" id="PF14436">
    <property type="entry name" value="EndoU_bacteria"/>
    <property type="match status" value="1"/>
</dbReference>
<dbReference type="Proteomes" id="UP000679992">
    <property type="component" value="Unassembled WGS sequence"/>
</dbReference>
<reference evidence="3 4" key="1">
    <citation type="submission" date="2021-03" db="EMBL/GenBank/DDBJ databases">
        <title>Antimicrobial resistance genes in bacteria isolated from Japanese honey, and their potential for conferring macrolide and lincosamide resistance in the American foulbrood pathogen Paenibacillus larvae.</title>
        <authorList>
            <person name="Okamoto M."/>
            <person name="Kumagai M."/>
            <person name="Kanamori H."/>
            <person name="Takamatsu D."/>
        </authorList>
    </citation>
    <scope>NUCLEOTIDE SEQUENCE [LARGE SCALE GENOMIC DNA]</scope>
    <source>
        <strain evidence="3 4">J42TS3</strain>
    </source>
</reference>
<feature type="domain" description="Bacterial EndoU nuclease" evidence="2">
    <location>
        <begin position="645"/>
        <end position="784"/>
    </location>
</feature>
<dbReference type="InterPro" id="IPR029501">
    <property type="entry name" value="EndoU_bac"/>
</dbReference>
<comment type="caution">
    <text evidence="3">The sequence shown here is derived from an EMBL/GenBank/DDBJ whole genome shotgun (WGS) entry which is preliminary data.</text>
</comment>
<dbReference type="EMBL" id="BOSL01000030">
    <property type="protein sequence ID" value="GIP56091.1"/>
    <property type="molecule type" value="Genomic_DNA"/>
</dbReference>
<accession>A0ABQ4MJD3</accession>
<gene>
    <name evidence="3" type="ORF">J42TS3_51260</name>
</gene>
<dbReference type="CDD" id="cd20686">
    <property type="entry name" value="CdiA-CT_Ec-like"/>
    <property type="match status" value="1"/>
</dbReference>
<protein>
    <recommendedName>
        <fullName evidence="2">Bacterial EndoU nuclease domain-containing protein</fullName>
    </recommendedName>
</protein>
<proteinExistence type="predicted"/>
<evidence type="ECO:0000256" key="1">
    <source>
        <dbReference type="SAM" id="Coils"/>
    </source>
</evidence>
<feature type="coiled-coil region" evidence="1">
    <location>
        <begin position="305"/>
        <end position="332"/>
    </location>
</feature>
<keyword evidence="1" id="KW-0175">Coiled coil</keyword>
<name>A0ABQ4MJD3_9BACL</name>
<evidence type="ECO:0000313" key="4">
    <source>
        <dbReference type="Proteomes" id="UP000679992"/>
    </source>
</evidence>
<evidence type="ECO:0000313" key="3">
    <source>
        <dbReference type="EMBL" id="GIP56091.1"/>
    </source>
</evidence>
<organism evidence="3 4">
    <name type="scientific">Paenibacillus vini</name>
    <dbReference type="NCBI Taxonomy" id="1476024"/>
    <lineage>
        <taxon>Bacteria</taxon>
        <taxon>Bacillati</taxon>
        <taxon>Bacillota</taxon>
        <taxon>Bacilli</taxon>
        <taxon>Bacillales</taxon>
        <taxon>Paenibacillaceae</taxon>
        <taxon>Paenibacillus</taxon>
    </lineage>
</organism>
<keyword evidence="4" id="KW-1185">Reference proteome</keyword>
<dbReference type="RefSeq" id="WP_213656786.1">
    <property type="nucleotide sequence ID" value="NZ_BOSL01000030.1"/>
</dbReference>
<sequence>MQQRVEPGKVENLSRNLEHLRQTIEHSLTGLSNELTRLLSSVESAYSESYVRAAAREVSEQLHEIMKFAEALDERMRDKVKVLNYAANEYLQIEKKAVGLAKASKPAYFTLKGAAQALLKGFKDRALQNIGDSGDPSSKSKLSLVQIAKGVLLEFREMSLESRVAPVKEDARIAALLLMMETGTVEDQAWAREKLDEIAKAFEELARQQAAYQVYEIYGNEMYTGYVHKLADKQRSILADLGISEKWYKTGVSLAAFYKGSPLTACDYNPLKHDFSTMPSESELRMVIAVGLYNEVYRNWARNSYSRIEAAVHQAAEQQRKLEEQLEEYNRLVPEEDIRKMQQVLKDLNIYQGEVTGKYNEELLIAVAGYQHIANTISSVAAVWRSQSKSGKYEFEVDGKVTKELLELALAEKGLGIRNNPDLVINNGGTITAITMVGVGDGIVSQLKEDFGDVLKGSWANNPNNIEFWTKTLPHYYDLAKDIENGNITYDSIKSMLGEELAKEFIVPFKDIKNLSGKVLSGKASYEESVSYGRALAKAASAVMLVKAAATAGAKGAKLASKSSKELLESLPKITEQFRRYEFVTPEGIRVKVPAWEADGTISYSKNPNQVQQNFIENYLKEREGKGRVEGTGNLIFKSDYDDHLVNVKKFDRDPSKGITGGHNMDEFYKYFRNVLKLDDVDFINKVTPHPTIDGIIQINYKIPKLDNKGNLTGEYKYFKNPKTVYDPSKISEVTIIEWGKAAMQQGIDAGSIVGRRITGIAPNGLKFEGYMDENGVITNFYPKLD</sequence>
<evidence type="ECO:0000259" key="2">
    <source>
        <dbReference type="Pfam" id="PF14436"/>
    </source>
</evidence>